<accession>A0A895YE50</accession>
<evidence type="ECO:0000313" key="5">
    <source>
        <dbReference type="Proteomes" id="UP000662857"/>
    </source>
</evidence>
<dbReference type="InterPro" id="IPR036412">
    <property type="entry name" value="HAD-like_sf"/>
</dbReference>
<dbReference type="AlphaFoldDB" id="A0A895YE50"/>
<keyword evidence="1 3" id="KW-0378">Hydrolase</keyword>
<dbReference type="GO" id="GO:0046872">
    <property type="term" value="F:metal ion binding"/>
    <property type="evidence" value="ECO:0007669"/>
    <property type="project" value="UniProtKB-KW"/>
</dbReference>
<proteinExistence type="inferred from homology"/>
<dbReference type="Gene3D" id="3.30.70.1020">
    <property type="entry name" value="Trehalose-6-phosphate phosphatase related protein, domain 2"/>
    <property type="match status" value="1"/>
</dbReference>
<dbReference type="GO" id="GO:0004805">
    <property type="term" value="F:trehalose-phosphatase activity"/>
    <property type="evidence" value="ECO:0007669"/>
    <property type="project" value="UniProtKB-EC"/>
</dbReference>
<dbReference type="SUPFAM" id="SSF56784">
    <property type="entry name" value="HAD-like"/>
    <property type="match status" value="1"/>
</dbReference>
<dbReference type="RefSeq" id="WP_239675778.1">
    <property type="nucleotide sequence ID" value="NZ_CP070499.1"/>
</dbReference>
<organism evidence="4 5">
    <name type="scientific">Natronosporangium hydrolyticum</name>
    <dbReference type="NCBI Taxonomy" id="2811111"/>
    <lineage>
        <taxon>Bacteria</taxon>
        <taxon>Bacillati</taxon>
        <taxon>Actinomycetota</taxon>
        <taxon>Actinomycetes</taxon>
        <taxon>Micromonosporales</taxon>
        <taxon>Micromonosporaceae</taxon>
        <taxon>Natronosporangium</taxon>
    </lineage>
</organism>
<dbReference type="Pfam" id="PF02358">
    <property type="entry name" value="Trehalose_PPase"/>
    <property type="match status" value="1"/>
</dbReference>
<dbReference type="EC" id="3.1.3.12" evidence="3"/>
<comment type="similarity">
    <text evidence="3">Belongs to the trehalose phosphatase family.</text>
</comment>
<reference evidence="4" key="1">
    <citation type="submission" date="2021-02" db="EMBL/GenBank/DDBJ databases">
        <title>Natrosporangium hydrolyticum gen. nov., sp. nov, a haloalkaliphilic actinobacterium from a soda solonchak soil.</title>
        <authorList>
            <person name="Sorokin D.Y."/>
            <person name="Khijniak T.V."/>
            <person name="Zakharycheva A.P."/>
            <person name="Boueva O.V."/>
            <person name="Ariskina E.V."/>
            <person name="Hahnke R.L."/>
            <person name="Bunk B."/>
            <person name="Sproer C."/>
            <person name="Schumann P."/>
            <person name="Evtushenko L.I."/>
            <person name="Kublanov I.V."/>
        </authorList>
    </citation>
    <scope>NUCLEOTIDE SEQUENCE</scope>
    <source>
        <strain evidence="4">DSM 106523</strain>
    </source>
</reference>
<dbReference type="GO" id="GO:0005992">
    <property type="term" value="P:trehalose biosynthetic process"/>
    <property type="evidence" value="ECO:0007669"/>
    <property type="project" value="UniProtKB-UniPathway"/>
</dbReference>
<dbReference type="PANTHER" id="PTHR43768">
    <property type="entry name" value="TREHALOSE 6-PHOSPHATE PHOSPHATASE"/>
    <property type="match status" value="1"/>
</dbReference>
<dbReference type="EMBL" id="CP070499">
    <property type="protein sequence ID" value="QSB13679.1"/>
    <property type="molecule type" value="Genomic_DNA"/>
</dbReference>
<comment type="function">
    <text evidence="2 3">Removes the phosphate from trehalose 6-phosphate to produce free trehalose.</text>
</comment>
<dbReference type="UniPathway" id="UPA00299"/>
<dbReference type="KEGG" id="nhy:JQS43_19175"/>
<dbReference type="PANTHER" id="PTHR43768:SF3">
    <property type="entry name" value="TREHALOSE 6-PHOSPHATE PHOSPHATASE"/>
    <property type="match status" value="1"/>
</dbReference>
<dbReference type="NCBIfam" id="TIGR00685">
    <property type="entry name" value="T6PP"/>
    <property type="match status" value="1"/>
</dbReference>
<evidence type="ECO:0000256" key="2">
    <source>
        <dbReference type="ARBA" id="ARBA00024179"/>
    </source>
</evidence>
<comment type="catalytic activity">
    <reaction evidence="3">
        <text>alpha,alpha-trehalose 6-phosphate + H2O = alpha,alpha-trehalose + phosphate</text>
        <dbReference type="Rhea" id="RHEA:23420"/>
        <dbReference type="ChEBI" id="CHEBI:15377"/>
        <dbReference type="ChEBI" id="CHEBI:16551"/>
        <dbReference type="ChEBI" id="CHEBI:43474"/>
        <dbReference type="ChEBI" id="CHEBI:58429"/>
        <dbReference type="EC" id="3.1.3.12"/>
    </reaction>
</comment>
<dbReference type="Proteomes" id="UP000662857">
    <property type="component" value="Chromosome"/>
</dbReference>
<protein>
    <recommendedName>
        <fullName evidence="3">Trehalose 6-phosphate phosphatase</fullName>
        <ecNumber evidence="3">3.1.3.12</ecNumber>
    </recommendedName>
</protein>
<comment type="pathway">
    <text evidence="3">Glycan biosynthesis; trehalose biosynthesis.</text>
</comment>
<dbReference type="InterPro" id="IPR003337">
    <property type="entry name" value="Trehalose_PPase"/>
</dbReference>
<name>A0A895YE50_9ACTN</name>
<evidence type="ECO:0000256" key="1">
    <source>
        <dbReference type="ARBA" id="ARBA00022801"/>
    </source>
</evidence>
<dbReference type="InterPro" id="IPR023214">
    <property type="entry name" value="HAD_sf"/>
</dbReference>
<evidence type="ECO:0000313" key="4">
    <source>
        <dbReference type="EMBL" id="QSB13679.1"/>
    </source>
</evidence>
<keyword evidence="5" id="KW-1185">Reference proteome</keyword>
<keyword evidence="3" id="KW-0460">Magnesium</keyword>
<gene>
    <name evidence="4" type="primary">otsB</name>
    <name evidence="4" type="ORF">JQS43_19175</name>
</gene>
<comment type="cofactor">
    <cofactor evidence="3">
        <name>Mg(2+)</name>
        <dbReference type="ChEBI" id="CHEBI:18420"/>
    </cofactor>
</comment>
<dbReference type="InterPro" id="IPR044651">
    <property type="entry name" value="OTSB-like"/>
</dbReference>
<evidence type="ECO:0000256" key="3">
    <source>
        <dbReference type="RuleBase" id="RU361117"/>
    </source>
</evidence>
<keyword evidence="3" id="KW-0479">Metal-binding</keyword>
<sequence>MASPESTSAAGADPLASEPALRGALDQLAKVHRLLVTSDYDGVLAPIVTDPARAFPLPAGIDALRSLAGLPSTTVALLSGRARADLAKLAELGPPVRLVGGHGAELTERLQLTDEQAALRERLATALAELVADYPGAWLEAKPASLVVHTRTAAPEVGAAARAAVHAGPGSWPGVALGTGKEVVELSVVSANKGTALAALRTETGADAVLFLGDDVTDENAFAVLGDADVGVKVGPGETRAGHRVADPPAAVAVLEFLREQRSGAVAGRS</sequence>
<dbReference type="Gene3D" id="3.40.50.1000">
    <property type="entry name" value="HAD superfamily/HAD-like"/>
    <property type="match status" value="1"/>
</dbReference>